<dbReference type="SUPFAM" id="SSF103473">
    <property type="entry name" value="MFS general substrate transporter"/>
    <property type="match status" value="1"/>
</dbReference>
<dbReference type="PANTHER" id="PTHR43124:SF3">
    <property type="entry name" value="CHLORAMPHENICOL EFFLUX PUMP RV0191"/>
    <property type="match status" value="1"/>
</dbReference>
<reference evidence="8 9" key="1">
    <citation type="journal article" date="2012" name="J. Bacteriol.">
        <title>Genome sequence of an alkane-degrading bacterium, Alcanivorax pacificus type strain W11-5, isolated from deep sea sediment.</title>
        <authorList>
            <person name="Lai Q."/>
            <person name="Shao Z."/>
        </authorList>
    </citation>
    <scope>NUCLEOTIDE SEQUENCE [LARGE SCALE GENOMIC DNA]</scope>
    <source>
        <strain evidence="8 9">W11-5</strain>
    </source>
</reference>
<protein>
    <submittedName>
        <fullName evidence="8">Major facilitator transporter</fullName>
    </submittedName>
</protein>
<keyword evidence="9" id="KW-1185">Reference proteome</keyword>
<dbReference type="STRING" id="391936.S7S_03700"/>
<feature type="transmembrane region" description="Helical" evidence="6">
    <location>
        <begin position="104"/>
        <end position="130"/>
    </location>
</feature>
<dbReference type="Gene3D" id="1.20.1250.20">
    <property type="entry name" value="MFS general substrate transporter like domains"/>
    <property type="match status" value="2"/>
</dbReference>
<dbReference type="InterPro" id="IPR020846">
    <property type="entry name" value="MFS_dom"/>
</dbReference>
<dbReference type="InterPro" id="IPR010645">
    <property type="entry name" value="MFS_4"/>
</dbReference>
<dbReference type="GO" id="GO:0022857">
    <property type="term" value="F:transmembrane transporter activity"/>
    <property type="evidence" value="ECO:0007669"/>
    <property type="project" value="InterPro"/>
</dbReference>
<dbReference type="AlphaFoldDB" id="A0A0B4XLA1"/>
<feature type="transmembrane region" description="Helical" evidence="6">
    <location>
        <begin position="137"/>
        <end position="160"/>
    </location>
</feature>
<sequence>MADTARRPPFLLLVGSGTLCTIVLVVFARLAYGLVLPAMRDSLGLSNTDMATLGTITALGYLSLVMVAGVFAARFGARRSVLLGLLIACVGFVGLSQASDYRMLVPWMVLLGFGTAFGYTPLISLLASWYPNRRGTVIGLANAGVGVGTLVSGHLVPWLISTDTQDGWRLVWEVFAGCGALVMLAVFAFLHDPPRQHAPAAGTPGHQVLRIYRQPRVVMVGLVYGVVGMTYIAQAVFMYSFALDAGITELRAGQMVSTLGLVSIFSGPTWGSLADRIGHGNTLTLCMALALLATVLPVMAPAPWAFALHYPMLGLCIGGLFTSTLAAASSSVPAWQSAVAVSFVTLFFAAGQLVGPYAAGLLIEWHSFRAAFAASCLMMVLGLVFCWRLRRT</sequence>
<keyword evidence="3 6" id="KW-0812">Transmembrane</keyword>
<evidence type="ECO:0000256" key="1">
    <source>
        <dbReference type="ARBA" id="ARBA00004651"/>
    </source>
</evidence>
<dbReference type="PANTHER" id="PTHR43124">
    <property type="entry name" value="PURINE EFFLUX PUMP PBUE"/>
    <property type="match status" value="1"/>
</dbReference>
<feature type="transmembrane region" description="Helical" evidence="6">
    <location>
        <begin position="338"/>
        <end position="358"/>
    </location>
</feature>
<dbReference type="RefSeq" id="WP_008738177.1">
    <property type="nucleotide sequence ID" value="NZ_CP004387.1"/>
</dbReference>
<dbReference type="Proteomes" id="UP000006764">
    <property type="component" value="Chromosome"/>
</dbReference>
<evidence type="ECO:0000256" key="5">
    <source>
        <dbReference type="ARBA" id="ARBA00023136"/>
    </source>
</evidence>
<accession>A0A0B4XLA1</accession>
<evidence type="ECO:0000256" key="3">
    <source>
        <dbReference type="ARBA" id="ARBA00022692"/>
    </source>
</evidence>
<name>A0A0B4XLA1_9GAMM</name>
<feature type="transmembrane region" description="Helical" evidence="6">
    <location>
        <begin position="172"/>
        <end position="190"/>
    </location>
</feature>
<feature type="transmembrane region" description="Helical" evidence="6">
    <location>
        <begin position="217"/>
        <end position="240"/>
    </location>
</feature>
<proteinExistence type="predicted"/>
<dbReference type="EMBL" id="CP004387">
    <property type="protein sequence ID" value="AJD47162.1"/>
    <property type="molecule type" value="Genomic_DNA"/>
</dbReference>
<organism evidence="8 9">
    <name type="scientific">Isoalcanivorax pacificus W11-5</name>
    <dbReference type="NCBI Taxonomy" id="391936"/>
    <lineage>
        <taxon>Bacteria</taxon>
        <taxon>Pseudomonadati</taxon>
        <taxon>Pseudomonadota</taxon>
        <taxon>Gammaproteobacteria</taxon>
        <taxon>Oceanospirillales</taxon>
        <taxon>Alcanivoracaceae</taxon>
        <taxon>Isoalcanivorax</taxon>
    </lineage>
</organism>
<evidence type="ECO:0000259" key="7">
    <source>
        <dbReference type="PROSITE" id="PS50850"/>
    </source>
</evidence>
<feature type="transmembrane region" description="Helical" evidence="6">
    <location>
        <begin position="282"/>
        <end position="300"/>
    </location>
</feature>
<dbReference type="OrthoDB" id="2957247at2"/>
<keyword evidence="4 6" id="KW-1133">Transmembrane helix</keyword>
<feature type="transmembrane region" description="Helical" evidence="6">
    <location>
        <begin position="80"/>
        <end position="98"/>
    </location>
</feature>
<dbReference type="KEGG" id="apac:S7S_03700"/>
<dbReference type="PROSITE" id="PS50850">
    <property type="entry name" value="MFS"/>
    <property type="match status" value="1"/>
</dbReference>
<evidence type="ECO:0000256" key="6">
    <source>
        <dbReference type="SAM" id="Phobius"/>
    </source>
</evidence>
<keyword evidence="2" id="KW-1003">Cell membrane</keyword>
<feature type="transmembrane region" description="Helical" evidence="6">
    <location>
        <begin position="52"/>
        <end position="73"/>
    </location>
</feature>
<feature type="transmembrane region" description="Helical" evidence="6">
    <location>
        <begin position="370"/>
        <end position="389"/>
    </location>
</feature>
<feature type="transmembrane region" description="Helical" evidence="6">
    <location>
        <begin position="306"/>
        <end position="326"/>
    </location>
</feature>
<dbReference type="HOGENOM" id="CLU_001265_7_4_6"/>
<feature type="transmembrane region" description="Helical" evidence="6">
    <location>
        <begin position="12"/>
        <end position="32"/>
    </location>
</feature>
<evidence type="ECO:0000313" key="9">
    <source>
        <dbReference type="Proteomes" id="UP000006764"/>
    </source>
</evidence>
<dbReference type="InterPro" id="IPR050189">
    <property type="entry name" value="MFS_Efflux_Transporters"/>
</dbReference>
<gene>
    <name evidence="8" type="ORF">S7S_03700</name>
</gene>
<dbReference type="InterPro" id="IPR036259">
    <property type="entry name" value="MFS_trans_sf"/>
</dbReference>
<dbReference type="GO" id="GO:0005886">
    <property type="term" value="C:plasma membrane"/>
    <property type="evidence" value="ECO:0007669"/>
    <property type="project" value="UniProtKB-SubCell"/>
</dbReference>
<evidence type="ECO:0000256" key="4">
    <source>
        <dbReference type="ARBA" id="ARBA00022989"/>
    </source>
</evidence>
<feature type="transmembrane region" description="Helical" evidence="6">
    <location>
        <begin position="252"/>
        <end position="270"/>
    </location>
</feature>
<dbReference type="Pfam" id="PF06779">
    <property type="entry name" value="MFS_4"/>
    <property type="match status" value="1"/>
</dbReference>
<evidence type="ECO:0000256" key="2">
    <source>
        <dbReference type="ARBA" id="ARBA00022475"/>
    </source>
</evidence>
<feature type="domain" description="Major facilitator superfamily (MFS) profile" evidence="7">
    <location>
        <begin position="9"/>
        <end position="392"/>
    </location>
</feature>
<comment type="subcellular location">
    <subcellularLocation>
        <location evidence="1">Cell membrane</location>
        <topology evidence="1">Multi-pass membrane protein</topology>
    </subcellularLocation>
</comment>
<evidence type="ECO:0000313" key="8">
    <source>
        <dbReference type="EMBL" id="AJD47162.1"/>
    </source>
</evidence>
<keyword evidence="5 6" id="KW-0472">Membrane</keyword>